<dbReference type="GO" id="GO:0006529">
    <property type="term" value="P:asparagine biosynthetic process"/>
    <property type="evidence" value="ECO:0007669"/>
    <property type="project" value="UniProtKB-KW"/>
</dbReference>
<dbReference type="PANTHER" id="PTHR11772:SF48">
    <property type="entry name" value="ASPARAGINE SYNTHETASE [GLUTAMINE-HYDROLYZING] 1"/>
    <property type="match status" value="1"/>
</dbReference>
<keyword evidence="8" id="KW-0315">Glutamine amidotransferase</keyword>
<comment type="catalytic activity">
    <reaction evidence="9">
        <text>L-aspartate + L-glutamine + ATP + H2O = L-asparagine + L-glutamate + AMP + diphosphate + H(+)</text>
        <dbReference type="Rhea" id="RHEA:12228"/>
        <dbReference type="ChEBI" id="CHEBI:15377"/>
        <dbReference type="ChEBI" id="CHEBI:15378"/>
        <dbReference type="ChEBI" id="CHEBI:29985"/>
        <dbReference type="ChEBI" id="CHEBI:29991"/>
        <dbReference type="ChEBI" id="CHEBI:30616"/>
        <dbReference type="ChEBI" id="CHEBI:33019"/>
        <dbReference type="ChEBI" id="CHEBI:58048"/>
        <dbReference type="ChEBI" id="CHEBI:58359"/>
        <dbReference type="ChEBI" id="CHEBI:456215"/>
        <dbReference type="EC" id="6.3.5.4"/>
    </reaction>
</comment>
<evidence type="ECO:0000256" key="9">
    <source>
        <dbReference type="ARBA" id="ARBA00048741"/>
    </source>
</evidence>
<dbReference type="GO" id="GO:0005829">
    <property type="term" value="C:cytosol"/>
    <property type="evidence" value="ECO:0007669"/>
    <property type="project" value="TreeGrafter"/>
</dbReference>
<dbReference type="SUPFAM" id="SSF52402">
    <property type="entry name" value="Adenine nucleotide alpha hydrolases-like"/>
    <property type="match status" value="1"/>
</dbReference>
<evidence type="ECO:0000256" key="3">
    <source>
        <dbReference type="ARBA" id="ARBA00022598"/>
    </source>
</evidence>
<keyword evidence="14" id="KW-1185">Reference proteome</keyword>
<feature type="binding site" evidence="10">
    <location>
        <position position="71"/>
    </location>
    <ligand>
        <name>L-glutamine</name>
        <dbReference type="ChEBI" id="CHEBI:58359"/>
    </ligand>
</feature>
<name>A0AA38GEZ3_TAXCH</name>
<feature type="non-terminal residue" evidence="13">
    <location>
        <position position="456"/>
    </location>
</feature>
<keyword evidence="4" id="KW-0028">Amino-acid biosynthesis</keyword>
<sequence>LKHRGPDWSGIYQHGNCFITHQRLAIVDPASGDQPLYSEDKTIAVSLNGEIYNHEKLRGSLPSHEVQSGSDCEVISHLYEENGEDLVKQLDGGFSFVLLDSRDDSFIAARDAIGITPLYMGWGLDGSIWFASEMKGLHNDCERFESFPPGHIYSSKHGGIQRWYNPPWYSEDTPSAPYDPLELQKAFEQNSPDLMAAKEVAQCLGTIHHEFNFSVQDGIDAIEDVIYHIETFDVTTVRASTPMFLMACKIKSLRVKMVLSGEGADEIFGDYLYFHQAPNKEEFHREACHKIKALHLYDCLRANKATAAWGVEVRVSFLDEDYINVAMGIDPQWKMGFEMIVLQHILYRQKEQFSDGVGYNWIDGLKEHAATLECQYACSIKQLYNNPLDGHFCIFFDLVTDTMMKNVKFVYPDNTPLTKEAYFYRMIFERFFPQNATLLTVPGGPSVACSRAKAIE</sequence>
<protein>
    <recommendedName>
        <fullName evidence="2">asparagine synthase (glutamine-hydrolyzing)</fullName>
        <ecNumber evidence="2">6.3.5.4</ecNumber>
    </recommendedName>
</protein>
<keyword evidence="5 10" id="KW-0547">Nucleotide-binding</keyword>
<accession>A0AA38GEZ3</accession>
<feature type="binding site" evidence="10">
    <location>
        <begin position="260"/>
        <end position="261"/>
    </location>
    <ligand>
        <name>ATP</name>
        <dbReference type="ChEBI" id="CHEBI:30616"/>
    </ligand>
</feature>
<dbReference type="PROSITE" id="PS51278">
    <property type="entry name" value="GATASE_TYPE_2"/>
    <property type="match status" value="1"/>
</dbReference>
<dbReference type="Pfam" id="PF00733">
    <property type="entry name" value="Asn_synthase"/>
    <property type="match status" value="1"/>
</dbReference>
<dbReference type="EC" id="6.3.5.4" evidence="2"/>
<proteinExistence type="predicted"/>
<dbReference type="Pfam" id="PF13537">
    <property type="entry name" value="GATase_7"/>
    <property type="match status" value="1"/>
</dbReference>
<dbReference type="PIRSF" id="PIRSF001589">
    <property type="entry name" value="Asn_synthetase_glu-h"/>
    <property type="match status" value="1"/>
</dbReference>
<dbReference type="InterPro" id="IPR029055">
    <property type="entry name" value="Ntn_hydrolases_N"/>
</dbReference>
<comment type="caution">
    <text evidence="13">The sequence shown here is derived from an EMBL/GenBank/DDBJ whole genome shotgun (WGS) entry which is preliminary data.</text>
</comment>
<dbReference type="InterPro" id="IPR006426">
    <property type="entry name" value="Asn_synth_AEB"/>
</dbReference>
<feature type="site" description="Important for beta-aspartyl-AMP intermediate formation" evidence="11">
    <location>
        <position position="262"/>
    </location>
</feature>
<dbReference type="AlphaFoldDB" id="A0AA38GEZ3"/>
<evidence type="ECO:0000256" key="4">
    <source>
        <dbReference type="ARBA" id="ARBA00022605"/>
    </source>
</evidence>
<dbReference type="InterPro" id="IPR050795">
    <property type="entry name" value="Asn_Synthetase"/>
</dbReference>
<gene>
    <name evidence="13" type="ORF">KI387_015257</name>
</gene>
<organism evidence="13 14">
    <name type="scientific">Taxus chinensis</name>
    <name type="common">Chinese yew</name>
    <name type="synonym">Taxus wallichiana var. chinensis</name>
    <dbReference type="NCBI Taxonomy" id="29808"/>
    <lineage>
        <taxon>Eukaryota</taxon>
        <taxon>Viridiplantae</taxon>
        <taxon>Streptophyta</taxon>
        <taxon>Embryophyta</taxon>
        <taxon>Tracheophyta</taxon>
        <taxon>Spermatophyta</taxon>
        <taxon>Pinopsida</taxon>
        <taxon>Pinidae</taxon>
        <taxon>Conifers II</taxon>
        <taxon>Cupressales</taxon>
        <taxon>Taxaceae</taxon>
        <taxon>Taxus</taxon>
    </lineage>
</organism>
<evidence type="ECO:0000256" key="1">
    <source>
        <dbReference type="ARBA" id="ARBA00005187"/>
    </source>
</evidence>
<dbReference type="InterPro" id="IPR014729">
    <property type="entry name" value="Rossmann-like_a/b/a_fold"/>
</dbReference>
<keyword evidence="3" id="KW-0436">Ligase</keyword>
<evidence type="ECO:0000256" key="5">
    <source>
        <dbReference type="ARBA" id="ARBA00022741"/>
    </source>
</evidence>
<evidence type="ECO:0000256" key="6">
    <source>
        <dbReference type="ARBA" id="ARBA00022840"/>
    </source>
</evidence>
<dbReference type="CDD" id="cd00712">
    <property type="entry name" value="AsnB"/>
    <property type="match status" value="1"/>
</dbReference>
<dbReference type="Gene3D" id="3.40.50.620">
    <property type="entry name" value="HUPs"/>
    <property type="match status" value="1"/>
</dbReference>
<evidence type="ECO:0000256" key="10">
    <source>
        <dbReference type="PIRSR" id="PIRSR001589-2"/>
    </source>
</evidence>
<dbReference type="PANTHER" id="PTHR11772">
    <property type="entry name" value="ASPARAGINE SYNTHETASE"/>
    <property type="match status" value="1"/>
</dbReference>
<evidence type="ECO:0000259" key="12">
    <source>
        <dbReference type="PROSITE" id="PS51278"/>
    </source>
</evidence>
<dbReference type="EMBL" id="JAHRHJ020000003">
    <property type="protein sequence ID" value="KAH9320618.1"/>
    <property type="molecule type" value="Genomic_DNA"/>
</dbReference>
<keyword evidence="7" id="KW-0061">Asparagine biosynthesis</keyword>
<evidence type="ECO:0000256" key="8">
    <source>
        <dbReference type="ARBA" id="ARBA00022962"/>
    </source>
</evidence>
<dbReference type="CDD" id="cd01991">
    <property type="entry name" value="Asn_synthase_B_C"/>
    <property type="match status" value="1"/>
</dbReference>
<comment type="pathway">
    <text evidence="1">Amino-acid biosynthesis; L-asparagine biosynthesis; L-asparagine from L-aspartate (L-Gln route): step 1/1.</text>
</comment>
<dbReference type="InterPro" id="IPR017932">
    <property type="entry name" value="GATase_2_dom"/>
</dbReference>
<dbReference type="InterPro" id="IPR001962">
    <property type="entry name" value="Asn_synthase"/>
</dbReference>
<dbReference type="Gene3D" id="3.60.20.10">
    <property type="entry name" value="Glutamine Phosphoribosylpyrophosphate, subunit 1, domain 1"/>
    <property type="match status" value="1"/>
</dbReference>
<dbReference type="GO" id="GO:0004066">
    <property type="term" value="F:asparagine synthase (glutamine-hydrolyzing) activity"/>
    <property type="evidence" value="ECO:0007669"/>
    <property type="project" value="UniProtKB-EC"/>
</dbReference>
<evidence type="ECO:0000256" key="2">
    <source>
        <dbReference type="ARBA" id="ARBA00012737"/>
    </source>
</evidence>
<evidence type="ECO:0000313" key="13">
    <source>
        <dbReference type="EMBL" id="KAH9320618.1"/>
    </source>
</evidence>
<dbReference type="Proteomes" id="UP000824469">
    <property type="component" value="Unassembled WGS sequence"/>
</dbReference>
<dbReference type="SUPFAM" id="SSF56235">
    <property type="entry name" value="N-terminal nucleophile aminohydrolases (Ntn hydrolases)"/>
    <property type="match status" value="1"/>
</dbReference>
<reference evidence="13 14" key="1">
    <citation type="journal article" date="2021" name="Nat. Plants">
        <title>The Taxus genome provides insights into paclitaxel biosynthesis.</title>
        <authorList>
            <person name="Xiong X."/>
            <person name="Gou J."/>
            <person name="Liao Q."/>
            <person name="Li Y."/>
            <person name="Zhou Q."/>
            <person name="Bi G."/>
            <person name="Li C."/>
            <person name="Du R."/>
            <person name="Wang X."/>
            <person name="Sun T."/>
            <person name="Guo L."/>
            <person name="Liang H."/>
            <person name="Lu P."/>
            <person name="Wu Y."/>
            <person name="Zhang Z."/>
            <person name="Ro D.K."/>
            <person name="Shang Y."/>
            <person name="Huang S."/>
            <person name="Yan J."/>
        </authorList>
    </citation>
    <scope>NUCLEOTIDE SEQUENCE [LARGE SCALE GENOMIC DNA]</scope>
    <source>
        <strain evidence="13">Ta-2019</strain>
    </source>
</reference>
<keyword evidence="6 10" id="KW-0067">ATP-binding</keyword>
<feature type="domain" description="Glutamine amidotransferase type-2" evidence="12">
    <location>
        <begin position="1"/>
        <end position="158"/>
    </location>
</feature>
<dbReference type="InterPro" id="IPR033738">
    <property type="entry name" value="AsnB_N"/>
</dbReference>
<dbReference type="GO" id="GO:0005524">
    <property type="term" value="F:ATP binding"/>
    <property type="evidence" value="ECO:0007669"/>
    <property type="project" value="UniProtKB-KW"/>
</dbReference>
<dbReference type="OMA" id="FHREACH"/>
<evidence type="ECO:0000313" key="14">
    <source>
        <dbReference type="Proteomes" id="UP000824469"/>
    </source>
</evidence>
<evidence type="ECO:0000256" key="11">
    <source>
        <dbReference type="PIRSR" id="PIRSR001589-3"/>
    </source>
</evidence>
<evidence type="ECO:0000256" key="7">
    <source>
        <dbReference type="ARBA" id="ARBA00022888"/>
    </source>
</evidence>